<keyword evidence="3" id="KW-1185">Reference proteome</keyword>
<keyword evidence="1" id="KW-0732">Signal</keyword>
<evidence type="ECO:0000256" key="1">
    <source>
        <dbReference type="SAM" id="SignalP"/>
    </source>
</evidence>
<organism evidence="2 3">
    <name type="scientific">Enterovirga aerilata</name>
    <dbReference type="NCBI Taxonomy" id="2730920"/>
    <lineage>
        <taxon>Bacteria</taxon>
        <taxon>Pseudomonadati</taxon>
        <taxon>Pseudomonadota</taxon>
        <taxon>Alphaproteobacteria</taxon>
        <taxon>Hyphomicrobiales</taxon>
        <taxon>Methylobacteriaceae</taxon>
        <taxon>Enterovirga</taxon>
    </lineage>
</organism>
<sequence length="162" mass="17110">MRQARLLWPLLAGLCLAPPAAAQQPPGPESEQTVLTRSVLEALRQNTAALQRNSQALETFSNRLERLEAATRTVPPAMEGLRTDIIAIRAGLERLVAATSGRRPAATLRFAPFACGNEAEASCAVNACRSVGYGNGVAVAVNRTGTGANVRPTSIAEATCWE</sequence>
<name>A0A849IAK6_9HYPH</name>
<comment type="caution">
    <text evidence="2">The sequence shown here is derived from an EMBL/GenBank/DDBJ whole genome shotgun (WGS) entry which is preliminary data.</text>
</comment>
<dbReference type="AlphaFoldDB" id="A0A849IAK6"/>
<reference evidence="2 3" key="1">
    <citation type="submission" date="2020-04" db="EMBL/GenBank/DDBJ databases">
        <title>Enterovirga sp. isolate from soil.</title>
        <authorList>
            <person name="Chea S."/>
            <person name="Kim D.-U."/>
        </authorList>
    </citation>
    <scope>NUCLEOTIDE SEQUENCE [LARGE SCALE GENOMIC DNA]</scope>
    <source>
        <strain evidence="2 3">DB1703</strain>
    </source>
</reference>
<accession>A0A849IAK6</accession>
<evidence type="ECO:0000313" key="3">
    <source>
        <dbReference type="Proteomes" id="UP000564885"/>
    </source>
</evidence>
<dbReference type="RefSeq" id="WP_171220438.1">
    <property type="nucleotide sequence ID" value="NZ_JABEPP010000007.1"/>
</dbReference>
<dbReference type="EMBL" id="JABEPP010000007">
    <property type="protein sequence ID" value="NNM74924.1"/>
    <property type="molecule type" value="Genomic_DNA"/>
</dbReference>
<feature type="signal peptide" evidence="1">
    <location>
        <begin position="1"/>
        <end position="22"/>
    </location>
</feature>
<proteinExistence type="predicted"/>
<gene>
    <name evidence="2" type="ORF">HJG44_21410</name>
</gene>
<feature type="chain" id="PRO_5032935134" evidence="1">
    <location>
        <begin position="23"/>
        <end position="162"/>
    </location>
</feature>
<protein>
    <submittedName>
        <fullName evidence="2">Uncharacterized protein</fullName>
    </submittedName>
</protein>
<dbReference type="Proteomes" id="UP000564885">
    <property type="component" value="Unassembled WGS sequence"/>
</dbReference>
<evidence type="ECO:0000313" key="2">
    <source>
        <dbReference type="EMBL" id="NNM74924.1"/>
    </source>
</evidence>